<evidence type="ECO:0000256" key="6">
    <source>
        <dbReference type="ARBA" id="ARBA00022989"/>
    </source>
</evidence>
<keyword evidence="9" id="KW-0503">Monooxygenase</keyword>
<evidence type="ECO:0000256" key="4">
    <source>
        <dbReference type="ARBA" id="ARBA00022692"/>
    </source>
</evidence>
<evidence type="ECO:0000256" key="5">
    <source>
        <dbReference type="ARBA" id="ARBA00022723"/>
    </source>
</evidence>
<dbReference type="Proteomes" id="UP000594638">
    <property type="component" value="Unassembled WGS sequence"/>
</dbReference>
<keyword evidence="10" id="KW-0472">Membrane</keyword>
<dbReference type="PANTHER" id="PTHR24282">
    <property type="entry name" value="CYTOCHROME P450 FAMILY MEMBER"/>
    <property type="match status" value="1"/>
</dbReference>
<dbReference type="OrthoDB" id="1470350at2759"/>
<evidence type="ECO:0000256" key="2">
    <source>
        <dbReference type="ARBA" id="ARBA00010617"/>
    </source>
</evidence>
<keyword evidence="8" id="KW-0408">Iron</keyword>
<dbReference type="GO" id="GO:0016020">
    <property type="term" value="C:membrane"/>
    <property type="evidence" value="ECO:0007669"/>
    <property type="project" value="UniProtKB-SubCell"/>
</dbReference>
<protein>
    <submittedName>
        <fullName evidence="11">Cytochrome P450 CYP72A219-like</fullName>
    </submittedName>
</protein>
<keyword evidence="5" id="KW-0479">Metal-binding</keyword>
<evidence type="ECO:0000256" key="1">
    <source>
        <dbReference type="ARBA" id="ARBA00004167"/>
    </source>
</evidence>
<dbReference type="AlphaFoldDB" id="A0A8S0TTL9"/>
<organism evidence="11 12">
    <name type="scientific">Olea europaea subsp. europaea</name>
    <dbReference type="NCBI Taxonomy" id="158383"/>
    <lineage>
        <taxon>Eukaryota</taxon>
        <taxon>Viridiplantae</taxon>
        <taxon>Streptophyta</taxon>
        <taxon>Embryophyta</taxon>
        <taxon>Tracheophyta</taxon>
        <taxon>Spermatophyta</taxon>
        <taxon>Magnoliopsida</taxon>
        <taxon>eudicotyledons</taxon>
        <taxon>Gunneridae</taxon>
        <taxon>Pentapetalae</taxon>
        <taxon>asterids</taxon>
        <taxon>lamiids</taxon>
        <taxon>Lamiales</taxon>
        <taxon>Oleaceae</taxon>
        <taxon>Oleeae</taxon>
        <taxon>Olea</taxon>
    </lineage>
</organism>
<name>A0A8S0TTL9_OLEEU</name>
<dbReference type="PRINTS" id="PR00385">
    <property type="entry name" value="P450"/>
</dbReference>
<dbReference type="PANTHER" id="PTHR24282:SF273">
    <property type="entry name" value="CYTOCHROME P450 CYP72A219-LIKE"/>
    <property type="match status" value="1"/>
</dbReference>
<comment type="similarity">
    <text evidence="2">Belongs to the cytochrome P450 family.</text>
</comment>
<gene>
    <name evidence="11" type="ORF">OLEA9_A116981</name>
</gene>
<evidence type="ECO:0000256" key="10">
    <source>
        <dbReference type="ARBA" id="ARBA00023136"/>
    </source>
</evidence>
<keyword evidence="6" id="KW-1133">Transmembrane helix</keyword>
<dbReference type="InterPro" id="IPR036396">
    <property type="entry name" value="Cyt_P450_sf"/>
</dbReference>
<evidence type="ECO:0000313" key="11">
    <source>
        <dbReference type="EMBL" id="CAA3007323.1"/>
    </source>
</evidence>
<evidence type="ECO:0000256" key="7">
    <source>
        <dbReference type="ARBA" id="ARBA00023002"/>
    </source>
</evidence>
<dbReference type="GO" id="GO:0005506">
    <property type="term" value="F:iron ion binding"/>
    <property type="evidence" value="ECO:0007669"/>
    <property type="project" value="InterPro"/>
</dbReference>
<dbReference type="InterPro" id="IPR001128">
    <property type="entry name" value="Cyt_P450"/>
</dbReference>
<accession>A0A8S0TTL9</accession>
<reference evidence="11 12" key="1">
    <citation type="submission" date="2019-12" db="EMBL/GenBank/DDBJ databases">
        <authorList>
            <person name="Alioto T."/>
            <person name="Alioto T."/>
            <person name="Gomez Garrido J."/>
        </authorList>
    </citation>
    <scope>NUCLEOTIDE SEQUENCE [LARGE SCALE GENOMIC DNA]</scope>
</reference>
<dbReference type="InterPro" id="IPR002401">
    <property type="entry name" value="Cyt_P450_E_grp-I"/>
</dbReference>
<comment type="subcellular location">
    <subcellularLocation>
        <location evidence="1">Membrane</location>
        <topology evidence="1">Single-pass membrane protein</topology>
    </subcellularLocation>
</comment>
<keyword evidence="3" id="KW-0349">Heme</keyword>
<evidence type="ECO:0000256" key="8">
    <source>
        <dbReference type="ARBA" id="ARBA00023004"/>
    </source>
</evidence>
<evidence type="ECO:0000313" key="12">
    <source>
        <dbReference type="Proteomes" id="UP000594638"/>
    </source>
</evidence>
<sequence length="316" mass="36267">MVPEISLSCSNMIDKWEASVSRTEGSFELDVWPYTEDITGDVISRTAFGCNFEDGRRIFELQKEQVELVLQLLQFSFIPGWRYLPIKANRIVKAISQEIQALLRGFVNKREKAMERGEAIADDFLGILMESNFKEIKEHGNKSGEMSIEEVIEECKLFYFAGSETISNLLVWTMVLLSKHQEWQVRARDEVLQVFGMKTPTFDGLDHLKTVTMIIKEVLRLYPPAPFIIRARTRPVKLGNTALPVGVELTLLIGLLHYDPKIWGKDVKEFKPQRFSEGIFNATKTQLSRKSGLKKSNLTSEMEFSKLISRMRNPII</sequence>
<proteinExistence type="inferred from homology"/>
<dbReference type="Gene3D" id="1.10.630.10">
    <property type="entry name" value="Cytochrome P450"/>
    <property type="match status" value="1"/>
</dbReference>
<dbReference type="PRINTS" id="PR00463">
    <property type="entry name" value="EP450I"/>
</dbReference>
<dbReference type="InterPro" id="IPR050665">
    <property type="entry name" value="Cytochrome_P450_Monooxygen"/>
</dbReference>
<evidence type="ECO:0000256" key="3">
    <source>
        <dbReference type="ARBA" id="ARBA00022617"/>
    </source>
</evidence>
<dbReference type="Pfam" id="PF00067">
    <property type="entry name" value="p450"/>
    <property type="match status" value="1"/>
</dbReference>
<dbReference type="SUPFAM" id="SSF48264">
    <property type="entry name" value="Cytochrome P450"/>
    <property type="match status" value="1"/>
</dbReference>
<evidence type="ECO:0000256" key="9">
    <source>
        <dbReference type="ARBA" id="ARBA00023033"/>
    </source>
</evidence>
<dbReference type="GO" id="GO:0016705">
    <property type="term" value="F:oxidoreductase activity, acting on paired donors, with incorporation or reduction of molecular oxygen"/>
    <property type="evidence" value="ECO:0007669"/>
    <property type="project" value="InterPro"/>
</dbReference>
<dbReference type="Gramene" id="OE9A116981T1">
    <property type="protein sequence ID" value="OE9A116981C1"/>
    <property type="gene ID" value="OE9A116981"/>
</dbReference>
<keyword evidence="12" id="KW-1185">Reference proteome</keyword>
<keyword evidence="4" id="KW-0812">Transmembrane</keyword>
<dbReference type="GO" id="GO:0004497">
    <property type="term" value="F:monooxygenase activity"/>
    <property type="evidence" value="ECO:0007669"/>
    <property type="project" value="UniProtKB-KW"/>
</dbReference>
<dbReference type="EMBL" id="CACTIH010007273">
    <property type="protein sequence ID" value="CAA3007323.1"/>
    <property type="molecule type" value="Genomic_DNA"/>
</dbReference>
<dbReference type="GO" id="GO:0020037">
    <property type="term" value="F:heme binding"/>
    <property type="evidence" value="ECO:0007669"/>
    <property type="project" value="InterPro"/>
</dbReference>
<comment type="caution">
    <text evidence="11">The sequence shown here is derived from an EMBL/GenBank/DDBJ whole genome shotgun (WGS) entry which is preliminary data.</text>
</comment>
<keyword evidence="7" id="KW-0560">Oxidoreductase</keyword>